<feature type="signal peptide" evidence="7">
    <location>
        <begin position="1"/>
        <end position="27"/>
    </location>
</feature>
<proteinExistence type="inferred from homology"/>
<evidence type="ECO:0000256" key="6">
    <source>
        <dbReference type="RuleBase" id="RU003744"/>
    </source>
</evidence>
<keyword evidence="14" id="KW-1185">Reference proteome</keyword>
<evidence type="ECO:0000259" key="8">
    <source>
        <dbReference type="SMART" id="SM00062"/>
    </source>
</evidence>
<dbReference type="CDD" id="cd13703">
    <property type="entry name" value="PBP2_HisJ_LAO"/>
    <property type="match status" value="1"/>
</dbReference>
<dbReference type="EMBL" id="CADIKB010000001">
    <property type="protein sequence ID" value="CAB3643589.1"/>
    <property type="molecule type" value="Genomic_DNA"/>
</dbReference>
<dbReference type="Pfam" id="PF00497">
    <property type="entry name" value="SBP_bac_3"/>
    <property type="match status" value="1"/>
</dbReference>
<keyword evidence="5" id="KW-0574">Periplasm</keyword>
<comment type="similarity">
    <text evidence="2 6">Belongs to the bacterial solute-binding protein 3 family.</text>
</comment>
<evidence type="ECO:0000256" key="3">
    <source>
        <dbReference type="ARBA" id="ARBA00022448"/>
    </source>
</evidence>
<dbReference type="Proteomes" id="UP000494102">
    <property type="component" value="Unassembled WGS sequence"/>
</dbReference>
<dbReference type="EMBL" id="CADILN010000001">
    <property type="protein sequence ID" value="CAB4046888.1"/>
    <property type="molecule type" value="Genomic_DNA"/>
</dbReference>
<reference evidence="12 13" key="1">
    <citation type="submission" date="2020-04" db="EMBL/GenBank/DDBJ databases">
        <authorList>
            <person name="De Canck E."/>
        </authorList>
    </citation>
    <scope>NUCLEOTIDE SEQUENCE [LARGE SCALE GENOMIC DNA]</scope>
    <source>
        <strain evidence="9 13">LMG 22037</strain>
        <strain evidence="10 12">LMG 9964</strain>
    </source>
</reference>
<dbReference type="InterPro" id="IPR018313">
    <property type="entry name" value="SBP_3_CS"/>
</dbReference>
<name>A0A6J4ZZL8_9BURK</name>
<evidence type="ECO:0000313" key="13">
    <source>
        <dbReference type="Proteomes" id="UP000494249"/>
    </source>
</evidence>
<keyword evidence="3" id="KW-0813">Transport</keyword>
<feature type="domain" description="Solute-binding protein family 3/N-terminal" evidence="8">
    <location>
        <begin position="32"/>
        <end position="261"/>
    </location>
</feature>
<evidence type="ECO:0000313" key="10">
    <source>
        <dbReference type="EMBL" id="CAB4046888.1"/>
    </source>
</evidence>
<dbReference type="GO" id="GO:0030288">
    <property type="term" value="C:outer membrane-bounded periplasmic space"/>
    <property type="evidence" value="ECO:0007669"/>
    <property type="project" value="InterPro"/>
</dbReference>
<evidence type="ECO:0000256" key="4">
    <source>
        <dbReference type="ARBA" id="ARBA00022729"/>
    </source>
</evidence>
<dbReference type="InterPro" id="IPR005768">
    <property type="entry name" value="Lys_Arg_Orn-bd"/>
</dbReference>
<sequence>MLRKLQLSLFVAAAVVASVGSVGTVSAETQNTLRFGIEAAYPPFESKSATGQLQGFDVDVGNAVCAKMAVKCEWVENAFDGLIPALQARKFDVINSAMNITAKRKQTIDFTPPIYVVPIVMVAKRGSGLMPDVKSLQGKRVGVLQGSSQEDFLKAHWANAGVSVVSYADQDQVYTDLVAGRLDAAVQEAQTVEDGFLKKPAGHDYAIAGQPLSDPATLGEGTGFGMRKGDKALAKKVDAALDALKKDGTLSALSQKYFNRDIIAK</sequence>
<evidence type="ECO:0000313" key="9">
    <source>
        <dbReference type="EMBL" id="CAB3643589.1"/>
    </source>
</evidence>
<dbReference type="PROSITE" id="PS01039">
    <property type="entry name" value="SBP_BACTERIAL_3"/>
    <property type="match status" value="1"/>
</dbReference>
<comment type="subcellular location">
    <subcellularLocation>
        <location evidence="1">Periplasm</location>
    </subcellularLocation>
</comment>
<evidence type="ECO:0000256" key="5">
    <source>
        <dbReference type="ARBA" id="ARBA00022764"/>
    </source>
</evidence>
<evidence type="ECO:0000256" key="1">
    <source>
        <dbReference type="ARBA" id="ARBA00004418"/>
    </source>
</evidence>
<evidence type="ECO:0000313" key="14">
    <source>
        <dbReference type="Proteomes" id="UP001558535"/>
    </source>
</evidence>
<dbReference type="RefSeq" id="WP_013590451.1">
    <property type="nucleotide sequence ID" value="NZ_CADFGL010000001.1"/>
</dbReference>
<evidence type="ECO:0000313" key="12">
    <source>
        <dbReference type="Proteomes" id="UP000494102"/>
    </source>
</evidence>
<dbReference type="Proteomes" id="UP001558535">
    <property type="component" value="Unassembled WGS sequence"/>
</dbReference>
<dbReference type="EMBL" id="JBFPKE010000001">
    <property type="protein sequence ID" value="MEX3748871.1"/>
    <property type="molecule type" value="Genomic_DNA"/>
</dbReference>
<reference evidence="11 14" key="2">
    <citation type="submission" date="2024-07" db="EMBL/GenBank/DDBJ databases">
        <title>A survey of Mimosa microsymbionts across Brazilian biomes reveals a high diversity of Paraburkholderia nodulating endemic species, but also that Cupriavidus is common as a symbiont of widespread species.</title>
        <authorList>
            <person name="Rouws L."/>
            <person name="Barauna A."/>
            <person name="Beukes C."/>
            <person name="Rouws J.R.C."/>
            <person name="De Faria S.M."/>
            <person name="Gross E."/>
            <person name="Bueno Dos Reis Junior F."/>
            <person name="Simon M.F."/>
            <person name="Maluk M."/>
            <person name="Odee D.W."/>
            <person name="Kenicer G."/>
            <person name="Young J.P.W."/>
            <person name="Reis V.M."/>
            <person name="Zilli J."/>
            <person name="James E.K."/>
        </authorList>
    </citation>
    <scope>NUCLEOTIDE SEQUENCE [LARGE SCALE GENOMIC DNA]</scope>
    <source>
        <strain evidence="11 14">BR14375</strain>
    </source>
</reference>
<dbReference type="GeneID" id="27799248"/>
<dbReference type="Proteomes" id="UP000494249">
    <property type="component" value="Unassembled WGS sequence"/>
</dbReference>
<dbReference type="NCBIfam" id="TIGR01096">
    <property type="entry name" value="3A0103s03R"/>
    <property type="match status" value="1"/>
</dbReference>
<dbReference type="AlphaFoldDB" id="A0A6J4ZZL8"/>
<keyword evidence="4 7" id="KW-0732">Signal</keyword>
<dbReference type="PANTHER" id="PTHR35936">
    <property type="entry name" value="MEMBRANE-BOUND LYTIC MUREIN TRANSGLYCOSYLASE F"/>
    <property type="match status" value="1"/>
</dbReference>
<feature type="chain" id="PRO_5044644225" evidence="7">
    <location>
        <begin position="28"/>
        <end position="265"/>
    </location>
</feature>
<dbReference type="InterPro" id="IPR001638">
    <property type="entry name" value="Solute-binding_3/MltF_N"/>
</dbReference>
<dbReference type="PANTHER" id="PTHR35936:SF13">
    <property type="entry name" value="HISTIDINE-BINDING PERIPLASMIC PROTEIN"/>
    <property type="match status" value="1"/>
</dbReference>
<dbReference type="Gene3D" id="3.40.190.10">
    <property type="entry name" value="Periplasmic binding protein-like II"/>
    <property type="match status" value="2"/>
</dbReference>
<accession>A0A6J4ZZL8</accession>
<dbReference type="SUPFAM" id="SSF53850">
    <property type="entry name" value="Periplasmic binding protein-like II"/>
    <property type="match status" value="1"/>
</dbReference>
<evidence type="ECO:0000256" key="2">
    <source>
        <dbReference type="ARBA" id="ARBA00010333"/>
    </source>
</evidence>
<gene>
    <name evidence="9" type="primary">argT_1</name>
    <name evidence="11" type="ORF">AB3X84_02510</name>
    <name evidence="9" type="ORF">LMG22037_00513</name>
    <name evidence="10" type="ORF">LMG9964_00520</name>
</gene>
<protein>
    <submittedName>
        <fullName evidence="11">ABC transporter substrate-binding protein</fullName>
    </submittedName>
    <submittedName>
        <fullName evidence="9">Lysine/arginine/ornithine-binding periplasmic protein</fullName>
    </submittedName>
</protein>
<evidence type="ECO:0000313" key="11">
    <source>
        <dbReference type="EMBL" id="MEX3748871.1"/>
    </source>
</evidence>
<organism evidence="9 13">
    <name type="scientific">Paraburkholderia phenoliruptrix</name>
    <dbReference type="NCBI Taxonomy" id="252970"/>
    <lineage>
        <taxon>Bacteria</taxon>
        <taxon>Pseudomonadati</taxon>
        <taxon>Pseudomonadota</taxon>
        <taxon>Betaproteobacteria</taxon>
        <taxon>Burkholderiales</taxon>
        <taxon>Burkholderiaceae</taxon>
        <taxon>Paraburkholderia</taxon>
    </lineage>
</organism>
<evidence type="ECO:0000256" key="7">
    <source>
        <dbReference type="SAM" id="SignalP"/>
    </source>
</evidence>
<dbReference type="SMART" id="SM00062">
    <property type="entry name" value="PBPb"/>
    <property type="match status" value="1"/>
</dbReference>